<evidence type="ECO:0000313" key="2">
    <source>
        <dbReference type="EMBL" id="BBZ14281.1"/>
    </source>
</evidence>
<dbReference type="Proteomes" id="UP000192441">
    <property type="component" value="Unassembled WGS sequence"/>
</dbReference>
<dbReference type="EMBL" id="AP022606">
    <property type="protein sequence ID" value="BBZ14281.1"/>
    <property type="molecule type" value="Genomic_DNA"/>
</dbReference>
<keyword evidence="1" id="KW-0472">Membrane</keyword>
<reference evidence="2 5" key="2">
    <citation type="journal article" date="2019" name="Emerg. Microbes Infect.">
        <title>Comprehensive subspecies identification of 175 nontuberculous mycobacteria species based on 7547 genomic profiles.</title>
        <authorList>
            <person name="Matsumoto Y."/>
            <person name="Kinjo T."/>
            <person name="Motooka D."/>
            <person name="Nabeya D."/>
            <person name="Jung N."/>
            <person name="Uechi K."/>
            <person name="Horii T."/>
            <person name="Iida T."/>
            <person name="Fujita J."/>
            <person name="Nakamura S."/>
        </authorList>
    </citation>
    <scope>NUCLEOTIDE SEQUENCE [LARGE SCALE GENOMIC DNA]</scope>
    <source>
        <strain evidence="2 5">JCM 12687</strain>
    </source>
</reference>
<dbReference type="RefSeq" id="WP_083132470.1">
    <property type="nucleotide sequence ID" value="NZ_AP022606.1"/>
</dbReference>
<evidence type="ECO:0000313" key="4">
    <source>
        <dbReference type="Proteomes" id="UP000192441"/>
    </source>
</evidence>
<feature type="transmembrane region" description="Helical" evidence="1">
    <location>
        <begin position="42"/>
        <end position="61"/>
    </location>
</feature>
<name>A0A7I7WCK7_9MYCO</name>
<sequence>MTTIWWLGLAAVAVGLAIGAGAMAVGRRTAATREQAVRRQRIIQYVILAVLAAFLIFDVITTPGTRYLNIAILAFIPVALAFDWFRARRRRTMS</sequence>
<dbReference type="Proteomes" id="UP000467379">
    <property type="component" value="Chromosome"/>
</dbReference>
<dbReference type="OrthoDB" id="9991449at2"/>
<evidence type="ECO:0000313" key="3">
    <source>
        <dbReference type="EMBL" id="ORA36154.1"/>
    </source>
</evidence>
<accession>A0A7I7WCK7</accession>
<proteinExistence type="predicted"/>
<keyword evidence="1" id="KW-1133">Transmembrane helix</keyword>
<gene>
    <name evidence="3" type="ORF">BST20_16500</name>
    <name evidence="2" type="ORF">MBRA_44760</name>
</gene>
<protein>
    <submittedName>
        <fullName evidence="3">Uncharacterized protein</fullName>
    </submittedName>
</protein>
<evidence type="ECO:0000256" key="1">
    <source>
        <dbReference type="SAM" id="Phobius"/>
    </source>
</evidence>
<feature type="transmembrane region" description="Helical" evidence="1">
    <location>
        <begin position="6"/>
        <end position="26"/>
    </location>
</feature>
<feature type="transmembrane region" description="Helical" evidence="1">
    <location>
        <begin position="67"/>
        <end position="85"/>
    </location>
</feature>
<keyword evidence="1" id="KW-0812">Transmembrane</keyword>
<reference evidence="3 4" key="1">
    <citation type="submission" date="2016-12" db="EMBL/GenBank/DDBJ databases">
        <title>The new phylogeny of genus Mycobacterium.</title>
        <authorList>
            <person name="Tortoli E."/>
            <person name="Trovato A."/>
            <person name="Cirillo D.M."/>
        </authorList>
    </citation>
    <scope>NUCLEOTIDE SEQUENCE [LARGE SCALE GENOMIC DNA]</scope>
    <source>
        <strain evidence="3 4">DSM 44624</strain>
    </source>
</reference>
<organism evidence="3 4">
    <name type="scientific">Mycobacterium branderi</name>
    <dbReference type="NCBI Taxonomy" id="43348"/>
    <lineage>
        <taxon>Bacteria</taxon>
        <taxon>Bacillati</taxon>
        <taxon>Actinomycetota</taxon>
        <taxon>Actinomycetes</taxon>
        <taxon>Mycobacteriales</taxon>
        <taxon>Mycobacteriaceae</taxon>
        <taxon>Mycobacterium</taxon>
    </lineage>
</organism>
<evidence type="ECO:0000313" key="5">
    <source>
        <dbReference type="Proteomes" id="UP000467379"/>
    </source>
</evidence>
<reference evidence="2" key="3">
    <citation type="submission" date="2020-02" db="EMBL/GenBank/DDBJ databases">
        <authorList>
            <person name="Matsumoto Y."/>
            <person name="Motooka D."/>
            <person name="Nakamura S."/>
        </authorList>
    </citation>
    <scope>NUCLEOTIDE SEQUENCE</scope>
    <source>
        <strain evidence="2">JCM 12687</strain>
    </source>
</reference>
<dbReference type="EMBL" id="MVHM01000010">
    <property type="protein sequence ID" value="ORA36154.1"/>
    <property type="molecule type" value="Genomic_DNA"/>
</dbReference>
<keyword evidence="5" id="KW-1185">Reference proteome</keyword>
<dbReference type="AlphaFoldDB" id="A0A7I7WCK7"/>